<dbReference type="InterPro" id="IPR000792">
    <property type="entry name" value="Tscrpt_reg_LuxR_C"/>
</dbReference>
<feature type="compositionally biased region" description="Basic residues" evidence="5">
    <location>
        <begin position="181"/>
        <end position="191"/>
    </location>
</feature>
<dbReference type="SMART" id="SM00421">
    <property type="entry name" value="HTH_LUXR"/>
    <property type="match status" value="1"/>
</dbReference>
<evidence type="ECO:0000313" key="8">
    <source>
        <dbReference type="EMBL" id="GGO48689.1"/>
    </source>
</evidence>
<dbReference type="InterPro" id="IPR001789">
    <property type="entry name" value="Sig_transdc_resp-reg_receiver"/>
</dbReference>
<feature type="compositionally biased region" description="Basic residues" evidence="5">
    <location>
        <begin position="157"/>
        <end position="171"/>
    </location>
</feature>
<keyword evidence="1" id="KW-0805">Transcription regulation</keyword>
<evidence type="ECO:0000256" key="1">
    <source>
        <dbReference type="ARBA" id="ARBA00023015"/>
    </source>
</evidence>
<dbReference type="Pfam" id="PF00196">
    <property type="entry name" value="GerE"/>
    <property type="match status" value="1"/>
</dbReference>
<dbReference type="Proteomes" id="UP000631535">
    <property type="component" value="Unassembled WGS sequence"/>
</dbReference>
<dbReference type="InterPro" id="IPR011006">
    <property type="entry name" value="CheY-like_superfamily"/>
</dbReference>
<dbReference type="InterPro" id="IPR016032">
    <property type="entry name" value="Sig_transdc_resp-reg_C-effctor"/>
</dbReference>
<dbReference type="SUPFAM" id="SSF46894">
    <property type="entry name" value="C-terminal effector domain of the bipartite response regulators"/>
    <property type="match status" value="1"/>
</dbReference>
<dbReference type="PROSITE" id="PS00622">
    <property type="entry name" value="HTH_LUXR_1"/>
    <property type="match status" value="1"/>
</dbReference>
<sequence>MLILTTYHLDEYVYKALKAGAGGYLLKDAPVARLAEGVRAVAAGGALPAPPVIRRLITEFSRLTSEDAALRAPLEERVAGLTERETHVQALVAQGLSNGEIAGHLDLAESTVKTHVGRVLMKLSLRDRTQAVVFAYESGVVAARASAGGTADAVAGRRGRPRRGLNRPRRAAPREPLPPRGARRPARHERA</sequence>
<accession>A0ABQ2M8X9</accession>
<dbReference type="EMBL" id="BMMP01000007">
    <property type="protein sequence ID" value="GGO48689.1"/>
    <property type="molecule type" value="Genomic_DNA"/>
</dbReference>
<dbReference type="InterPro" id="IPR039420">
    <property type="entry name" value="WalR-like"/>
</dbReference>
<evidence type="ECO:0000259" key="6">
    <source>
        <dbReference type="PROSITE" id="PS50043"/>
    </source>
</evidence>
<evidence type="ECO:0000256" key="2">
    <source>
        <dbReference type="ARBA" id="ARBA00023125"/>
    </source>
</evidence>
<evidence type="ECO:0000256" key="5">
    <source>
        <dbReference type="SAM" id="MobiDB-lite"/>
    </source>
</evidence>
<feature type="domain" description="HTH luxR-type" evidence="6">
    <location>
        <begin position="74"/>
        <end position="139"/>
    </location>
</feature>
<proteinExistence type="predicted"/>
<gene>
    <name evidence="8" type="ORF">GCM10012287_24260</name>
</gene>
<dbReference type="PROSITE" id="PS50043">
    <property type="entry name" value="HTH_LUXR_2"/>
    <property type="match status" value="1"/>
</dbReference>
<organism evidence="8 9">
    <name type="scientific">Streptomyces daqingensis</name>
    <dbReference type="NCBI Taxonomy" id="1472640"/>
    <lineage>
        <taxon>Bacteria</taxon>
        <taxon>Bacillati</taxon>
        <taxon>Actinomycetota</taxon>
        <taxon>Actinomycetes</taxon>
        <taxon>Kitasatosporales</taxon>
        <taxon>Streptomycetaceae</taxon>
        <taxon>Streptomyces</taxon>
    </lineage>
</organism>
<comment type="caution">
    <text evidence="4">Lacks conserved residue(s) required for the propagation of feature annotation.</text>
</comment>
<protein>
    <submittedName>
        <fullName evidence="8">Uncharacterized protein</fullName>
    </submittedName>
</protein>
<evidence type="ECO:0000313" key="9">
    <source>
        <dbReference type="Proteomes" id="UP000631535"/>
    </source>
</evidence>
<keyword evidence="3" id="KW-0804">Transcription</keyword>
<dbReference type="Gene3D" id="3.40.50.2300">
    <property type="match status" value="1"/>
</dbReference>
<feature type="region of interest" description="Disordered" evidence="5">
    <location>
        <begin position="147"/>
        <end position="191"/>
    </location>
</feature>
<name>A0ABQ2M8X9_9ACTN</name>
<feature type="domain" description="Response regulatory" evidence="7">
    <location>
        <begin position="1"/>
        <end position="42"/>
    </location>
</feature>
<dbReference type="PANTHER" id="PTHR43214">
    <property type="entry name" value="TWO-COMPONENT RESPONSE REGULATOR"/>
    <property type="match status" value="1"/>
</dbReference>
<evidence type="ECO:0000256" key="3">
    <source>
        <dbReference type="ARBA" id="ARBA00023163"/>
    </source>
</evidence>
<comment type="caution">
    <text evidence="8">The sequence shown here is derived from an EMBL/GenBank/DDBJ whole genome shotgun (WGS) entry which is preliminary data.</text>
</comment>
<dbReference type="PROSITE" id="PS50110">
    <property type="entry name" value="RESPONSE_REGULATORY"/>
    <property type="match status" value="1"/>
</dbReference>
<dbReference type="PRINTS" id="PR00038">
    <property type="entry name" value="HTHLUXR"/>
</dbReference>
<dbReference type="CDD" id="cd06170">
    <property type="entry name" value="LuxR_C_like"/>
    <property type="match status" value="1"/>
</dbReference>
<keyword evidence="9" id="KW-1185">Reference proteome</keyword>
<dbReference type="SUPFAM" id="SSF52172">
    <property type="entry name" value="CheY-like"/>
    <property type="match status" value="1"/>
</dbReference>
<evidence type="ECO:0000259" key="7">
    <source>
        <dbReference type="PROSITE" id="PS50110"/>
    </source>
</evidence>
<feature type="compositionally biased region" description="Low complexity" evidence="5">
    <location>
        <begin position="147"/>
        <end position="156"/>
    </location>
</feature>
<reference evidence="9" key="1">
    <citation type="journal article" date="2019" name="Int. J. Syst. Evol. Microbiol.">
        <title>The Global Catalogue of Microorganisms (GCM) 10K type strain sequencing project: providing services to taxonomists for standard genome sequencing and annotation.</title>
        <authorList>
            <consortium name="The Broad Institute Genomics Platform"/>
            <consortium name="The Broad Institute Genome Sequencing Center for Infectious Disease"/>
            <person name="Wu L."/>
            <person name="Ma J."/>
        </authorList>
    </citation>
    <scope>NUCLEOTIDE SEQUENCE [LARGE SCALE GENOMIC DNA]</scope>
    <source>
        <strain evidence="9">CGMCC 4.7178</strain>
    </source>
</reference>
<dbReference type="PANTHER" id="PTHR43214:SF24">
    <property type="entry name" value="TRANSCRIPTIONAL REGULATORY PROTEIN NARL-RELATED"/>
    <property type="match status" value="1"/>
</dbReference>
<evidence type="ECO:0000256" key="4">
    <source>
        <dbReference type="PROSITE-ProRule" id="PRU00169"/>
    </source>
</evidence>
<keyword evidence="2" id="KW-0238">DNA-binding</keyword>